<keyword evidence="2" id="KW-0472">Membrane</keyword>
<evidence type="ECO:0000256" key="2">
    <source>
        <dbReference type="SAM" id="Phobius"/>
    </source>
</evidence>
<feature type="compositionally biased region" description="Basic and acidic residues" evidence="1">
    <location>
        <begin position="1"/>
        <end position="42"/>
    </location>
</feature>
<protein>
    <submittedName>
        <fullName evidence="3">Uncharacterized protein</fullName>
    </submittedName>
</protein>
<accession>A0A6J8CCV4</accession>
<keyword evidence="4" id="KW-1185">Reference proteome</keyword>
<sequence>MSDELHSAKDIFNKDSESETTHEFAELKKNHEDVDDMNHTTEIESLLEQNKEKKDSHSNRTRSIPNQPTDDGIIEKLNDSKYLPEHGSSGGSDETTTNQEHPNVKSMVKTINEGSTKTPEPAKHNKIPLPAIESNIRPSPMSEKWKLMNPGLKYFIYIIVLVGLLGATAYITNAIVSKPEVCNGNHYTGPQNDPFFQAAFPKKESSVNMKCFLPFKGNYTVKTFFENGSKGSNVTKICSEVHKPLQYTLYCNRDDVTNCETAECSEECSKFNISLSEMHVILLQLDTSCLSLHGIIEIWNSTIK</sequence>
<proteinExistence type="predicted"/>
<evidence type="ECO:0000313" key="4">
    <source>
        <dbReference type="Proteomes" id="UP000507470"/>
    </source>
</evidence>
<feature type="compositionally biased region" description="Basic and acidic residues" evidence="1">
    <location>
        <begin position="73"/>
        <end position="84"/>
    </location>
</feature>
<feature type="transmembrane region" description="Helical" evidence="2">
    <location>
        <begin position="154"/>
        <end position="176"/>
    </location>
</feature>
<dbReference type="OrthoDB" id="10406882at2759"/>
<evidence type="ECO:0000256" key="1">
    <source>
        <dbReference type="SAM" id="MobiDB-lite"/>
    </source>
</evidence>
<feature type="compositionally biased region" description="Basic and acidic residues" evidence="1">
    <location>
        <begin position="49"/>
        <end position="58"/>
    </location>
</feature>
<dbReference type="Proteomes" id="UP000507470">
    <property type="component" value="Unassembled WGS sequence"/>
</dbReference>
<evidence type="ECO:0000313" key="3">
    <source>
        <dbReference type="EMBL" id="CAC5392677.1"/>
    </source>
</evidence>
<name>A0A6J8CCV4_MYTCO</name>
<gene>
    <name evidence="3" type="ORF">MCOR_27605</name>
</gene>
<keyword evidence="2" id="KW-0812">Transmembrane</keyword>
<keyword evidence="2" id="KW-1133">Transmembrane helix</keyword>
<organism evidence="3 4">
    <name type="scientific">Mytilus coruscus</name>
    <name type="common">Sea mussel</name>
    <dbReference type="NCBI Taxonomy" id="42192"/>
    <lineage>
        <taxon>Eukaryota</taxon>
        <taxon>Metazoa</taxon>
        <taxon>Spiralia</taxon>
        <taxon>Lophotrochozoa</taxon>
        <taxon>Mollusca</taxon>
        <taxon>Bivalvia</taxon>
        <taxon>Autobranchia</taxon>
        <taxon>Pteriomorphia</taxon>
        <taxon>Mytilida</taxon>
        <taxon>Mytiloidea</taxon>
        <taxon>Mytilidae</taxon>
        <taxon>Mytilinae</taxon>
        <taxon>Mytilus</taxon>
    </lineage>
</organism>
<reference evidence="3 4" key="1">
    <citation type="submission" date="2020-06" db="EMBL/GenBank/DDBJ databases">
        <authorList>
            <person name="Li R."/>
            <person name="Bekaert M."/>
        </authorList>
    </citation>
    <scope>NUCLEOTIDE SEQUENCE [LARGE SCALE GENOMIC DNA]</scope>
    <source>
        <strain evidence="4">wild</strain>
    </source>
</reference>
<feature type="region of interest" description="Disordered" evidence="1">
    <location>
        <begin position="1"/>
        <end position="104"/>
    </location>
</feature>
<dbReference type="AlphaFoldDB" id="A0A6J8CCV4"/>
<feature type="compositionally biased region" description="Polar residues" evidence="1">
    <location>
        <begin position="91"/>
        <end position="101"/>
    </location>
</feature>
<dbReference type="EMBL" id="CACVKT020005041">
    <property type="protein sequence ID" value="CAC5392677.1"/>
    <property type="molecule type" value="Genomic_DNA"/>
</dbReference>